<evidence type="ECO:0000313" key="4">
    <source>
        <dbReference type="Proteomes" id="UP001059401"/>
    </source>
</evidence>
<dbReference type="EMBL" id="CP038802">
    <property type="protein sequence ID" value="UTY29714.1"/>
    <property type="molecule type" value="Genomic_DNA"/>
</dbReference>
<proteinExistence type="predicted"/>
<sequence>MKLFKTSKEIVDNFSQKFNEMAEISSNLNSEQALSVFEGWEKVIGDKKLAAYCELYDIKNETAMIKTSHTGWSQQLLMRKNKIIYNFKKFYPALDIKNISVFVEPDFQLQSKIITPDEVELKKKYSVEEQDKKASELDLPKTLPPELAKALKSLKKAVLTKNK</sequence>
<dbReference type="Proteomes" id="UP001058682">
    <property type="component" value="Chromosome"/>
</dbReference>
<dbReference type="InterPro" id="IPR007922">
    <property type="entry name" value="DciA-like"/>
</dbReference>
<protein>
    <submittedName>
        <fullName evidence="2">DUF721 domain-containing protein</fullName>
    </submittedName>
</protein>
<dbReference type="AlphaFoldDB" id="A0AAE9SJ03"/>
<evidence type="ECO:0000313" key="1">
    <source>
        <dbReference type="EMBL" id="UTY29714.1"/>
    </source>
</evidence>
<dbReference type="KEGG" id="tpk:JO40_04530"/>
<accession>A0AAE9SJ03</accession>
<dbReference type="Pfam" id="PF05258">
    <property type="entry name" value="DciA"/>
    <property type="match status" value="1"/>
</dbReference>
<reference evidence="2" key="1">
    <citation type="submission" date="2019-04" db="EMBL/GenBank/DDBJ databases">
        <title>Whole genome sequencing of oral phylogroup 2 treponemes.</title>
        <authorList>
            <person name="Chan Y."/>
            <person name="Zeng H.H."/>
            <person name="Yu X.L."/>
            <person name="Leung W.K."/>
            <person name="Watt R.M."/>
        </authorList>
    </citation>
    <scope>NUCLEOTIDE SEQUENCE</scope>
    <source>
        <strain evidence="2">OMZ 835</strain>
        <strain evidence="1">OMZ 847</strain>
    </source>
</reference>
<name>A0AAE9SJ03_9SPIR</name>
<evidence type="ECO:0000313" key="3">
    <source>
        <dbReference type="Proteomes" id="UP001058682"/>
    </source>
</evidence>
<dbReference type="RefSeq" id="WP_044978239.1">
    <property type="nucleotide sequence ID" value="NZ_CP009228.1"/>
</dbReference>
<evidence type="ECO:0000313" key="2">
    <source>
        <dbReference type="EMBL" id="UTY34575.1"/>
    </source>
</evidence>
<gene>
    <name evidence="2" type="ORF">E4N74_11585</name>
    <name evidence="1" type="ORF">E4N76_12610</name>
</gene>
<dbReference type="Proteomes" id="UP001059401">
    <property type="component" value="Chromosome"/>
</dbReference>
<dbReference type="EMBL" id="CP038804">
    <property type="protein sequence ID" value="UTY34575.1"/>
    <property type="molecule type" value="Genomic_DNA"/>
</dbReference>
<keyword evidence="4" id="KW-1185">Reference proteome</keyword>
<organism evidence="2 3">
    <name type="scientific">Treponema putidum</name>
    <dbReference type="NCBI Taxonomy" id="221027"/>
    <lineage>
        <taxon>Bacteria</taxon>
        <taxon>Pseudomonadati</taxon>
        <taxon>Spirochaetota</taxon>
        <taxon>Spirochaetia</taxon>
        <taxon>Spirochaetales</taxon>
        <taxon>Treponemataceae</taxon>
        <taxon>Treponema</taxon>
    </lineage>
</organism>